<protein>
    <submittedName>
        <fullName evidence="2">Protein unc-13 B</fullName>
    </submittedName>
</protein>
<name>A0ABV0QD58_9TELE</name>
<dbReference type="PANTHER" id="PTHR10480">
    <property type="entry name" value="PROTEIN UNC-13 HOMOLOG"/>
    <property type="match status" value="1"/>
</dbReference>
<dbReference type="InterPro" id="IPR035892">
    <property type="entry name" value="C2_domain_sf"/>
</dbReference>
<dbReference type="PANTHER" id="PTHR10480:SF8">
    <property type="entry name" value="PROTEIN UNC-13 HOMOLOG B"/>
    <property type="match status" value="1"/>
</dbReference>
<gene>
    <name evidence="2" type="primary">UNC13B_1</name>
    <name evidence="2" type="ORF">XENOCAPTIV_027209</name>
</gene>
<reference evidence="2 3" key="1">
    <citation type="submission" date="2021-06" db="EMBL/GenBank/DDBJ databases">
        <authorList>
            <person name="Palmer J.M."/>
        </authorList>
    </citation>
    <scope>NUCLEOTIDE SEQUENCE [LARGE SCALE GENOMIC DNA]</scope>
    <source>
        <strain evidence="2 3">XC_2019</strain>
        <tissue evidence="2">Muscle</tissue>
    </source>
</reference>
<keyword evidence="3" id="KW-1185">Reference proteome</keyword>
<dbReference type="Pfam" id="PF00168">
    <property type="entry name" value="C2"/>
    <property type="match status" value="1"/>
</dbReference>
<accession>A0ABV0QD58</accession>
<feature type="domain" description="C2" evidence="1">
    <location>
        <begin position="72"/>
        <end position="187"/>
    </location>
</feature>
<dbReference type="SMART" id="SM00239">
    <property type="entry name" value="C2"/>
    <property type="match status" value="1"/>
</dbReference>
<comment type="caution">
    <text evidence="2">The sequence shown here is derived from an EMBL/GenBank/DDBJ whole genome shotgun (WGS) entry which is preliminary data.</text>
</comment>
<evidence type="ECO:0000259" key="1">
    <source>
        <dbReference type="PROSITE" id="PS50004"/>
    </source>
</evidence>
<dbReference type="InterPro" id="IPR027080">
    <property type="entry name" value="Unc-13"/>
</dbReference>
<dbReference type="Proteomes" id="UP001434883">
    <property type="component" value="Unassembled WGS sequence"/>
</dbReference>
<sequence length="394" mass="44191">MSLCSTVFNFASIFAKCSGAAEKSSKHGAEDRTQNIIMAMKDRMKIRERNKPEIFELIREVFIVTKAIHAQQMKTIKQSVLDGTSKWSAKITITVVCAQGLQAKDKTGSSDPYVTVQVGKTKKRTKTIYGNLNPCHNSSDRIKVRVWDEDDDIKSRVKQRLKRESDDFLGQSIIEVRTLSGEMDVWYNLEKRTDKSAVSGAIRLQINVEIKGEEKVAPYHVQYTCLHENLFHFSTDVLGQGVVRIPEARGDDSWKLYFDDVAQEIVDEFAMRYGIESIYQAMTHFACLSTKYMCPGVPAVMSSLLANINAFYAHTTASTNVSASDRFAASNFGVCTAVTYTITHLSSSFSLSLSNPFKLVILLPFTVYCYGCCPQSHILFPLSSQYRKSALSSF</sequence>
<dbReference type="InterPro" id="IPR000008">
    <property type="entry name" value="C2_dom"/>
</dbReference>
<dbReference type="PROSITE" id="PS50004">
    <property type="entry name" value="C2"/>
    <property type="match status" value="1"/>
</dbReference>
<dbReference type="SUPFAM" id="SSF49562">
    <property type="entry name" value="C2 domain (Calcium/lipid-binding domain, CaLB)"/>
    <property type="match status" value="1"/>
</dbReference>
<evidence type="ECO:0000313" key="2">
    <source>
        <dbReference type="EMBL" id="MEQ2193437.1"/>
    </source>
</evidence>
<evidence type="ECO:0000313" key="3">
    <source>
        <dbReference type="Proteomes" id="UP001434883"/>
    </source>
</evidence>
<organism evidence="2 3">
    <name type="scientific">Xenoophorus captivus</name>
    <dbReference type="NCBI Taxonomy" id="1517983"/>
    <lineage>
        <taxon>Eukaryota</taxon>
        <taxon>Metazoa</taxon>
        <taxon>Chordata</taxon>
        <taxon>Craniata</taxon>
        <taxon>Vertebrata</taxon>
        <taxon>Euteleostomi</taxon>
        <taxon>Actinopterygii</taxon>
        <taxon>Neopterygii</taxon>
        <taxon>Teleostei</taxon>
        <taxon>Neoteleostei</taxon>
        <taxon>Acanthomorphata</taxon>
        <taxon>Ovalentaria</taxon>
        <taxon>Atherinomorphae</taxon>
        <taxon>Cyprinodontiformes</taxon>
        <taxon>Goodeidae</taxon>
        <taxon>Xenoophorus</taxon>
    </lineage>
</organism>
<dbReference type="EMBL" id="JAHRIN010008473">
    <property type="protein sequence ID" value="MEQ2193437.1"/>
    <property type="molecule type" value="Genomic_DNA"/>
</dbReference>
<dbReference type="Gene3D" id="2.60.40.150">
    <property type="entry name" value="C2 domain"/>
    <property type="match status" value="1"/>
</dbReference>
<proteinExistence type="predicted"/>